<keyword evidence="1" id="KW-0472">Membrane</keyword>
<sequence>MKERTFVVRSKLMPTCRICTQNYPLDQFVSGNGPRYQVCVRCAVDNDLVDREDAPQLYSDDIVKARTSLFARRYRMWIFVLLGWPLYLTLGRGIELWSSVFLVVLVICTLAAPVMHFLGSVRFNAELAKLSP</sequence>
<name>A0A075FNJ3_9EURY</name>
<keyword evidence="1" id="KW-0812">Transmembrane</keyword>
<keyword evidence="1" id="KW-1133">Transmembrane helix</keyword>
<dbReference type="AlphaFoldDB" id="A0A075FNJ3"/>
<organism evidence="2">
    <name type="scientific">uncultured marine group II/III euryarchaeote AD1000_104_H03</name>
    <dbReference type="NCBI Taxonomy" id="1457713"/>
    <lineage>
        <taxon>Archaea</taxon>
        <taxon>Methanobacteriati</taxon>
        <taxon>Methanobacteriota</taxon>
        <taxon>environmental samples</taxon>
    </lineage>
</organism>
<dbReference type="EMBL" id="KF900326">
    <property type="protein sequence ID" value="AIE91061.1"/>
    <property type="molecule type" value="Genomic_DNA"/>
</dbReference>
<evidence type="ECO:0000313" key="2">
    <source>
        <dbReference type="EMBL" id="AIE91061.1"/>
    </source>
</evidence>
<evidence type="ECO:0000256" key="1">
    <source>
        <dbReference type="SAM" id="Phobius"/>
    </source>
</evidence>
<reference evidence="2" key="1">
    <citation type="journal article" date="2014" name="Genome Biol. Evol.">
        <title>Pangenome evidence for extensive interdomain horizontal transfer affecting lineage core and shell genes in uncultured planktonic thaumarchaeota and euryarchaeota.</title>
        <authorList>
            <person name="Deschamps P."/>
            <person name="Zivanovic Y."/>
            <person name="Moreira D."/>
            <person name="Rodriguez-Valera F."/>
            <person name="Lopez-Garcia P."/>
        </authorList>
    </citation>
    <scope>NUCLEOTIDE SEQUENCE</scope>
</reference>
<proteinExistence type="predicted"/>
<feature type="transmembrane region" description="Helical" evidence="1">
    <location>
        <begin position="74"/>
        <end position="90"/>
    </location>
</feature>
<feature type="transmembrane region" description="Helical" evidence="1">
    <location>
        <begin position="96"/>
        <end position="119"/>
    </location>
</feature>
<protein>
    <submittedName>
        <fullName evidence="2">Uncharacterized protein</fullName>
    </submittedName>
</protein>
<accession>A0A075FNJ3</accession>